<gene>
    <name evidence="3" type="ORF">HID58_025567</name>
</gene>
<dbReference type="PROSITE" id="PS50891">
    <property type="entry name" value="LOB"/>
    <property type="match status" value="1"/>
</dbReference>
<protein>
    <recommendedName>
        <fullName evidence="2">LOB domain-containing protein</fullName>
    </recommendedName>
</protein>
<keyword evidence="4" id="KW-1185">Reference proteome</keyword>
<accession>A0ABQ8CLG3</accession>
<dbReference type="InterPro" id="IPR004883">
    <property type="entry name" value="LOB"/>
</dbReference>
<organism evidence="3 4">
    <name type="scientific">Brassica napus</name>
    <name type="common">Rape</name>
    <dbReference type="NCBI Taxonomy" id="3708"/>
    <lineage>
        <taxon>Eukaryota</taxon>
        <taxon>Viridiplantae</taxon>
        <taxon>Streptophyta</taxon>
        <taxon>Embryophyta</taxon>
        <taxon>Tracheophyta</taxon>
        <taxon>Spermatophyta</taxon>
        <taxon>Magnoliopsida</taxon>
        <taxon>eudicotyledons</taxon>
        <taxon>Gunneridae</taxon>
        <taxon>Pentapetalae</taxon>
        <taxon>rosids</taxon>
        <taxon>malvids</taxon>
        <taxon>Brassicales</taxon>
        <taxon>Brassicaceae</taxon>
        <taxon>Brassiceae</taxon>
        <taxon>Brassica</taxon>
    </lineage>
</organism>
<evidence type="ECO:0000313" key="4">
    <source>
        <dbReference type="Proteomes" id="UP000824890"/>
    </source>
</evidence>
<name>A0ABQ8CLG3_BRANA</name>
<feature type="domain" description="LOB" evidence="2">
    <location>
        <begin position="11"/>
        <end position="112"/>
    </location>
</feature>
<evidence type="ECO:0000256" key="1">
    <source>
        <dbReference type="ARBA" id="ARBA00005474"/>
    </source>
</evidence>
<dbReference type="Pfam" id="PF03195">
    <property type="entry name" value="LOB"/>
    <property type="match status" value="1"/>
</dbReference>
<evidence type="ECO:0000313" key="3">
    <source>
        <dbReference type="EMBL" id="KAH0917907.1"/>
    </source>
</evidence>
<dbReference type="PANTHER" id="PTHR31301:SF103">
    <property type="entry name" value="LOB DOMAIN-CONTAINING PROTEIN 5-RELATED"/>
    <property type="match status" value="1"/>
</dbReference>
<proteinExistence type="inferred from homology"/>
<sequence>MEALGTDTKHGRCCVCMVKNKICTRKCEFSAYFPNEMQDDYEAATKLFGTQNIIRMMKLAAHEQKHLLASSILKEGAAWTDDNIGGGYGVIQKLRWEIELHEASLSKIRMKISEEKKQLEPILNMVIVAFEWRKTKYVPENEFAAYFLNELQSDYEAANKLTDDNIKGGYGVIQKLMWEIKLHEVYLSEIRKKKKTISSTFK</sequence>
<dbReference type="Proteomes" id="UP000824890">
    <property type="component" value="Unassembled WGS sequence"/>
</dbReference>
<dbReference type="EMBL" id="JAGKQM010000007">
    <property type="protein sequence ID" value="KAH0917907.1"/>
    <property type="molecule type" value="Genomic_DNA"/>
</dbReference>
<dbReference type="PANTHER" id="PTHR31301">
    <property type="entry name" value="LOB DOMAIN-CONTAINING PROTEIN 4-RELATED"/>
    <property type="match status" value="1"/>
</dbReference>
<comment type="caution">
    <text evidence="3">The sequence shown here is derived from an EMBL/GenBank/DDBJ whole genome shotgun (WGS) entry which is preliminary data.</text>
</comment>
<reference evidence="3 4" key="1">
    <citation type="submission" date="2021-05" db="EMBL/GenBank/DDBJ databases">
        <title>Genome Assembly of Synthetic Allotetraploid Brassica napus Reveals Homoeologous Exchanges between Subgenomes.</title>
        <authorList>
            <person name="Davis J.T."/>
        </authorList>
    </citation>
    <scope>NUCLEOTIDE SEQUENCE [LARGE SCALE GENOMIC DNA]</scope>
    <source>
        <strain evidence="4">cv. Da-Ae</strain>
        <tissue evidence="3">Seedling</tissue>
    </source>
</reference>
<evidence type="ECO:0000259" key="2">
    <source>
        <dbReference type="PROSITE" id="PS50891"/>
    </source>
</evidence>
<comment type="similarity">
    <text evidence="1">Belongs to the LOB domain-containing protein family.</text>
</comment>